<accession>A0ABS8YMW4</accession>
<dbReference type="Proteomes" id="UP001199916">
    <property type="component" value="Unassembled WGS sequence"/>
</dbReference>
<dbReference type="RefSeq" id="WP_233698578.1">
    <property type="nucleotide sequence ID" value="NZ_JAJNBZ010000027.1"/>
</dbReference>
<gene>
    <name evidence="1" type="ORF">LQV63_23895</name>
</gene>
<name>A0ABS8YMW4_9BACL</name>
<comment type="caution">
    <text evidence="1">The sequence shown here is derived from an EMBL/GenBank/DDBJ whole genome shotgun (WGS) entry which is preliminary data.</text>
</comment>
<dbReference type="EMBL" id="JAJNBZ010000027">
    <property type="protein sequence ID" value="MCE5172324.1"/>
    <property type="molecule type" value="Genomic_DNA"/>
</dbReference>
<sequence length="73" mass="8731">MFILSNTAFYRDMHTSYDPNQLAGQYFVRAEHFERMKMANANNPVLFFHYAEQEYYHKALAHRYQGIAHAAER</sequence>
<organism evidence="1 2">
    <name type="scientific">Paenibacillus profundus</name>
    <dbReference type="NCBI Taxonomy" id="1173085"/>
    <lineage>
        <taxon>Bacteria</taxon>
        <taxon>Bacillati</taxon>
        <taxon>Bacillota</taxon>
        <taxon>Bacilli</taxon>
        <taxon>Bacillales</taxon>
        <taxon>Paenibacillaceae</taxon>
        <taxon>Paenibacillus</taxon>
    </lineage>
</organism>
<evidence type="ECO:0000313" key="2">
    <source>
        <dbReference type="Proteomes" id="UP001199916"/>
    </source>
</evidence>
<keyword evidence="2" id="KW-1185">Reference proteome</keyword>
<evidence type="ECO:0000313" key="1">
    <source>
        <dbReference type="EMBL" id="MCE5172324.1"/>
    </source>
</evidence>
<proteinExistence type="predicted"/>
<reference evidence="1 2" key="1">
    <citation type="submission" date="2021-11" db="EMBL/GenBank/DDBJ databases">
        <title>Draft genome sequence of Paenibacillus profundus YoMME, a new Gram-positive bacteria with exoelectrogenic properties.</title>
        <authorList>
            <person name="Hubenova Y."/>
            <person name="Hubenova E."/>
            <person name="Manasiev Y."/>
            <person name="Peykov S."/>
            <person name="Mitov M."/>
        </authorList>
    </citation>
    <scope>NUCLEOTIDE SEQUENCE [LARGE SCALE GENOMIC DNA]</scope>
    <source>
        <strain evidence="1 2">YoMME</strain>
    </source>
</reference>
<protein>
    <submittedName>
        <fullName evidence="1">Uncharacterized protein</fullName>
    </submittedName>
</protein>